<feature type="chain" id="PRO_5040882768" evidence="2">
    <location>
        <begin position="16"/>
        <end position="332"/>
    </location>
</feature>
<feature type="region of interest" description="Disordered" evidence="1">
    <location>
        <begin position="305"/>
        <end position="332"/>
    </location>
</feature>
<gene>
    <name evidence="3" type="ORF">BGTH12_LOCUS3738</name>
</gene>
<keyword evidence="2" id="KW-0732">Signal</keyword>
<dbReference type="EMBL" id="CAJHIT010000006">
    <property type="protein sequence ID" value="CAD6502380.1"/>
    <property type="molecule type" value="Genomic_DNA"/>
</dbReference>
<evidence type="ECO:0000256" key="1">
    <source>
        <dbReference type="SAM" id="MobiDB-lite"/>
    </source>
</evidence>
<feature type="compositionally biased region" description="Polar residues" evidence="1">
    <location>
        <begin position="306"/>
        <end position="318"/>
    </location>
</feature>
<feature type="compositionally biased region" description="Basic and acidic residues" evidence="1">
    <location>
        <begin position="270"/>
        <end position="286"/>
    </location>
</feature>
<dbReference type="Proteomes" id="UP000683417">
    <property type="component" value="Unassembled WGS sequence"/>
</dbReference>
<evidence type="ECO:0000256" key="2">
    <source>
        <dbReference type="SAM" id="SignalP"/>
    </source>
</evidence>
<proteinExistence type="predicted"/>
<evidence type="ECO:0000313" key="3">
    <source>
        <dbReference type="EMBL" id="CAD6502380.1"/>
    </source>
</evidence>
<feature type="compositionally biased region" description="Basic and acidic residues" evidence="1">
    <location>
        <begin position="319"/>
        <end position="332"/>
    </location>
</feature>
<accession>A0A9W4D6S7</accession>
<feature type="region of interest" description="Disordered" evidence="1">
    <location>
        <begin position="258"/>
        <end position="286"/>
    </location>
</feature>
<protein>
    <submittedName>
        <fullName evidence="3">BgTH12-04972</fullName>
    </submittedName>
</protein>
<comment type="caution">
    <text evidence="3">The sequence shown here is derived from an EMBL/GenBank/DDBJ whole genome shotgun (WGS) entry which is preliminary data.</text>
</comment>
<name>A0A9W4D6S7_BLUGR</name>
<feature type="signal peptide" evidence="2">
    <location>
        <begin position="1"/>
        <end position="15"/>
    </location>
</feature>
<sequence length="332" mass="37760">MQCFFALLLLSLSEYSPKHMILIDNKPQHPHYSIHKPYASRKLPEADKRKNIYSLRSSKIQDGISVAVYCSPVMSSSELFRYLERGWKDVTKSSSEHFGLNKYSNTVCFLHLVAKSKLNDSPIILSTLLKKRICSDEEIVGLALLELIEIKGDYKFISSSSTGIKIHIIGDTAIRFENVKTFNKVKLFVDGKSKNEALALYQGNLHLFQKIRSTSTWLPLTSLCRNQGRGDMIVRYLLENNRNFKRFIAKSEITWEKGHRKLPTENPSSESKDKMNGEKVQNLDDQDHIDKLTSSFRIPSGLKALSSHSGSIRASRASSEMDQKKVVKEDSN</sequence>
<reference evidence="3" key="1">
    <citation type="submission" date="2020-10" db="EMBL/GenBank/DDBJ databases">
        <authorList>
            <person name="Muller C M."/>
        </authorList>
    </citation>
    <scope>NUCLEOTIDE SEQUENCE</scope>
    <source>
        <strain evidence="3">THUN-12</strain>
    </source>
</reference>
<evidence type="ECO:0000313" key="4">
    <source>
        <dbReference type="Proteomes" id="UP000683417"/>
    </source>
</evidence>
<dbReference type="AlphaFoldDB" id="A0A9W4D6S7"/>
<organism evidence="3 4">
    <name type="scientific">Blumeria graminis f. sp. triticale</name>
    <dbReference type="NCBI Taxonomy" id="1689686"/>
    <lineage>
        <taxon>Eukaryota</taxon>
        <taxon>Fungi</taxon>
        <taxon>Dikarya</taxon>
        <taxon>Ascomycota</taxon>
        <taxon>Pezizomycotina</taxon>
        <taxon>Leotiomycetes</taxon>
        <taxon>Erysiphales</taxon>
        <taxon>Erysiphaceae</taxon>
        <taxon>Blumeria</taxon>
    </lineage>
</organism>